<accession>A0ABU0HGZ0</accession>
<evidence type="ECO:0000313" key="2">
    <source>
        <dbReference type="EMBL" id="MDQ0441088.1"/>
    </source>
</evidence>
<name>A0ABU0HGZ0_9HYPH</name>
<keyword evidence="3" id="KW-1185">Reference proteome</keyword>
<feature type="signal peptide" evidence="1">
    <location>
        <begin position="1"/>
        <end position="21"/>
    </location>
</feature>
<evidence type="ECO:0000313" key="3">
    <source>
        <dbReference type="Proteomes" id="UP001236369"/>
    </source>
</evidence>
<protein>
    <submittedName>
        <fullName evidence="2">Outer membrane receptor protein involved in Fe transport</fullName>
    </submittedName>
</protein>
<evidence type="ECO:0000256" key="1">
    <source>
        <dbReference type="SAM" id="SignalP"/>
    </source>
</evidence>
<keyword evidence="1" id="KW-0732">Signal</keyword>
<organism evidence="2 3">
    <name type="scientific">Methylobacterium persicinum</name>
    <dbReference type="NCBI Taxonomy" id="374426"/>
    <lineage>
        <taxon>Bacteria</taxon>
        <taxon>Pseudomonadati</taxon>
        <taxon>Pseudomonadota</taxon>
        <taxon>Alphaproteobacteria</taxon>
        <taxon>Hyphomicrobiales</taxon>
        <taxon>Methylobacteriaceae</taxon>
        <taxon>Methylobacterium</taxon>
    </lineage>
</organism>
<comment type="caution">
    <text evidence="2">The sequence shown here is derived from an EMBL/GenBank/DDBJ whole genome shotgun (WGS) entry which is preliminary data.</text>
</comment>
<gene>
    <name evidence="2" type="ORF">QO016_000565</name>
</gene>
<keyword evidence="2" id="KW-0675">Receptor</keyword>
<reference evidence="2 3" key="1">
    <citation type="submission" date="2023-07" db="EMBL/GenBank/DDBJ databases">
        <title>Genomic Encyclopedia of Type Strains, Phase IV (KMG-IV): sequencing the most valuable type-strain genomes for metagenomic binning, comparative biology and taxonomic classification.</title>
        <authorList>
            <person name="Goeker M."/>
        </authorList>
    </citation>
    <scope>NUCLEOTIDE SEQUENCE [LARGE SCALE GENOMIC DNA]</scope>
    <source>
        <strain evidence="2 3">DSM 19562</strain>
    </source>
</reference>
<dbReference type="RefSeq" id="WP_238252225.1">
    <property type="nucleotide sequence ID" value="NZ_BPQX01000054.1"/>
</dbReference>
<dbReference type="EMBL" id="JAUSVV010000001">
    <property type="protein sequence ID" value="MDQ0441088.1"/>
    <property type="molecule type" value="Genomic_DNA"/>
</dbReference>
<sequence>MTRPSIALAAACLACPSVACAAGSPDAVAIPWGEWLSTALSTAASALVPVAAAAVTAGVARVAPWASSLLTRQRIEAAIQAGVDYGQNAVAGAVRGRTVGLEVGPAVVAAGTRHVVAIAPSRVLRRAGGVEGVASRIFRAMPLDAQGSAETVLKPALQLLKDDPPRRA</sequence>
<dbReference type="Proteomes" id="UP001236369">
    <property type="component" value="Unassembled WGS sequence"/>
</dbReference>
<feature type="chain" id="PRO_5047139282" evidence="1">
    <location>
        <begin position="22"/>
        <end position="168"/>
    </location>
</feature>
<proteinExistence type="predicted"/>